<dbReference type="Proteomes" id="UP000658278">
    <property type="component" value="Unassembled WGS sequence"/>
</dbReference>
<reference evidence="3" key="1">
    <citation type="submission" date="2021-01" db="EMBL/GenBank/DDBJ databases">
        <title>Modified the classification status of verrucomicrobia.</title>
        <authorList>
            <person name="Feng X."/>
        </authorList>
    </citation>
    <scope>NUCLEOTIDE SEQUENCE</scope>
    <source>
        <strain evidence="3">KCTC 22201</strain>
    </source>
</reference>
<evidence type="ECO:0000256" key="2">
    <source>
        <dbReference type="SAM" id="SignalP"/>
    </source>
</evidence>
<organism evidence="3 4">
    <name type="scientific">Haloferula rosea</name>
    <dbReference type="NCBI Taxonomy" id="490093"/>
    <lineage>
        <taxon>Bacteria</taxon>
        <taxon>Pseudomonadati</taxon>
        <taxon>Verrucomicrobiota</taxon>
        <taxon>Verrucomicrobiia</taxon>
        <taxon>Verrucomicrobiales</taxon>
        <taxon>Verrucomicrobiaceae</taxon>
        <taxon>Haloferula</taxon>
    </lineage>
</organism>
<evidence type="ECO:0000313" key="4">
    <source>
        <dbReference type="Proteomes" id="UP000658278"/>
    </source>
</evidence>
<dbReference type="InterPro" id="IPR013424">
    <property type="entry name" value="Ice-binding_C"/>
</dbReference>
<comment type="caution">
    <text evidence="3">The sequence shown here is derived from an EMBL/GenBank/DDBJ whole genome shotgun (WGS) entry which is preliminary data.</text>
</comment>
<accession>A0A934R974</accession>
<feature type="chain" id="PRO_5037382659" evidence="2">
    <location>
        <begin position="22"/>
        <end position="328"/>
    </location>
</feature>
<evidence type="ECO:0000313" key="3">
    <source>
        <dbReference type="EMBL" id="MBK1825523.1"/>
    </source>
</evidence>
<feature type="signal peptide" evidence="2">
    <location>
        <begin position="1"/>
        <end position="21"/>
    </location>
</feature>
<name>A0A934R974_9BACT</name>
<keyword evidence="2" id="KW-0732">Signal</keyword>
<dbReference type="EMBL" id="JAENII010000001">
    <property type="protein sequence ID" value="MBK1825523.1"/>
    <property type="molecule type" value="Genomic_DNA"/>
</dbReference>
<dbReference type="RefSeq" id="WP_200275222.1">
    <property type="nucleotide sequence ID" value="NZ_JAENII010000001.1"/>
</dbReference>
<keyword evidence="4" id="KW-1185">Reference proteome</keyword>
<keyword evidence="1" id="KW-1133">Transmembrane helix</keyword>
<feature type="transmembrane region" description="Helical" evidence="1">
    <location>
        <begin position="301"/>
        <end position="322"/>
    </location>
</feature>
<proteinExistence type="predicted"/>
<dbReference type="InterPro" id="IPR012332">
    <property type="entry name" value="Autotransporter_pectin_lyase_C"/>
</dbReference>
<dbReference type="Gene3D" id="2.160.20.20">
    <property type="match status" value="1"/>
</dbReference>
<evidence type="ECO:0000256" key="1">
    <source>
        <dbReference type="SAM" id="Phobius"/>
    </source>
</evidence>
<sequence length="328" mass="33353">MKALSSLTLLAFALSAPSASAVTTLNTDATFDLTGTNWDNGTPTASDPGFISGNYSIGGNVNMSSVGTTSVTQTAGNGTGGQWNYHSNTNYTFNLNGGSISSTSGTFFVNGNTLNVGGGSITKTGGQFRLVSSASLTVSSGSITSNDFLVEGGSSMTIGGGTVNVTQFLNRGGTTTISGGTFTNTNAAIGFNRNSGSSNHTVNLTGGTAILSASNFLNNSGQITTIGGDFVLNGTSIVNLFNAGVHGNSSTINFTSDWVGSLTLDPGTAWADIFEAGDVSYNGTELGAGDFESYFQNNSGVITFIPEPSTALLGMLGAGFLLRRRQRA</sequence>
<dbReference type="NCBIfam" id="TIGR02595">
    <property type="entry name" value="PEP_CTERM"/>
    <property type="match status" value="1"/>
</dbReference>
<keyword evidence="1" id="KW-0812">Transmembrane</keyword>
<dbReference type="AlphaFoldDB" id="A0A934R974"/>
<keyword evidence="1" id="KW-0472">Membrane</keyword>
<protein>
    <submittedName>
        <fullName evidence="3">PEP-CTERM sorting domain-containing protein</fullName>
    </submittedName>
</protein>
<gene>
    <name evidence="3" type="ORF">JIN81_00705</name>
</gene>